<dbReference type="Pfam" id="PF01402">
    <property type="entry name" value="RHH_1"/>
    <property type="match status" value="1"/>
</dbReference>
<dbReference type="CDD" id="cd22231">
    <property type="entry name" value="RHH_NikR_HicB-like"/>
    <property type="match status" value="1"/>
</dbReference>
<protein>
    <submittedName>
        <fullName evidence="2">Ribbon-helix-helix protein, CopG family</fullName>
    </submittedName>
</protein>
<sequence>MNQTVNISFEKALLKEIDKIAKREHRSRSELIREAARAYIEKKSKWQAIFDFTSKTIEKANLNDDDIFDEIKAVRRSKKLLNVKSSFRY</sequence>
<dbReference type="InterPro" id="IPR013321">
    <property type="entry name" value="Arc_rbn_hlx_hlx"/>
</dbReference>
<accession>N1VYF1</accession>
<dbReference type="STRING" id="1218591.LEP1GSC199_0117"/>
<evidence type="ECO:0000259" key="1">
    <source>
        <dbReference type="Pfam" id="PF01402"/>
    </source>
</evidence>
<organism evidence="2 3">
    <name type="scientific">Leptospira vanthielii serovar Holland str. Waz Holland = ATCC 700522</name>
    <dbReference type="NCBI Taxonomy" id="1218591"/>
    <lineage>
        <taxon>Bacteria</taxon>
        <taxon>Pseudomonadati</taxon>
        <taxon>Spirochaetota</taxon>
        <taxon>Spirochaetia</taxon>
        <taxon>Leptospirales</taxon>
        <taxon>Leptospiraceae</taxon>
        <taxon>Leptospira</taxon>
    </lineage>
</organism>
<evidence type="ECO:0000313" key="3">
    <source>
        <dbReference type="Proteomes" id="UP000012227"/>
    </source>
</evidence>
<dbReference type="EMBL" id="AOGY02000083">
    <property type="protein sequence ID" value="EMY67798.1"/>
    <property type="molecule type" value="Genomic_DNA"/>
</dbReference>
<dbReference type="Proteomes" id="UP000012227">
    <property type="component" value="Unassembled WGS sequence"/>
</dbReference>
<dbReference type="Gene3D" id="1.10.1220.10">
    <property type="entry name" value="Met repressor-like"/>
    <property type="match status" value="1"/>
</dbReference>
<dbReference type="InterPro" id="IPR002145">
    <property type="entry name" value="CopG"/>
</dbReference>
<dbReference type="AlphaFoldDB" id="N1VYF1"/>
<dbReference type="GO" id="GO:0006355">
    <property type="term" value="P:regulation of DNA-templated transcription"/>
    <property type="evidence" value="ECO:0007669"/>
    <property type="project" value="InterPro"/>
</dbReference>
<name>N1VYF1_9LEPT</name>
<gene>
    <name evidence="2" type="ORF">LEP1GSC199_0117</name>
</gene>
<dbReference type="InterPro" id="IPR010985">
    <property type="entry name" value="Ribbon_hlx_hlx"/>
</dbReference>
<evidence type="ECO:0000313" key="2">
    <source>
        <dbReference type="EMBL" id="EMY67798.1"/>
    </source>
</evidence>
<reference evidence="2 3" key="1">
    <citation type="submission" date="2013-03" db="EMBL/GenBank/DDBJ databases">
        <authorList>
            <person name="Harkins D.M."/>
            <person name="Durkin A.S."/>
            <person name="Brinkac L.M."/>
            <person name="Haft D.H."/>
            <person name="Selengut J.D."/>
            <person name="Sanka R."/>
            <person name="DePew J."/>
            <person name="Purushe J."/>
            <person name="Galloway R.L."/>
            <person name="Vinetz J.M."/>
            <person name="Sutton G.G."/>
            <person name="Nierman W.C."/>
            <person name="Fouts D.E."/>
        </authorList>
    </citation>
    <scope>NUCLEOTIDE SEQUENCE [LARGE SCALE GENOMIC DNA]</scope>
    <source>
        <strain evidence="2 3">Waz Holland</strain>
    </source>
</reference>
<dbReference type="RefSeq" id="WP_002991793.1">
    <property type="nucleotide sequence ID" value="NZ_AOGY02000083.1"/>
</dbReference>
<comment type="caution">
    <text evidence="2">The sequence shown here is derived from an EMBL/GenBank/DDBJ whole genome shotgun (WGS) entry which is preliminary data.</text>
</comment>
<proteinExistence type="predicted"/>
<dbReference type="SUPFAM" id="SSF47598">
    <property type="entry name" value="Ribbon-helix-helix"/>
    <property type="match status" value="1"/>
</dbReference>
<feature type="domain" description="Ribbon-helix-helix protein CopG" evidence="1">
    <location>
        <begin position="5"/>
        <end position="43"/>
    </location>
</feature>